<feature type="compositionally biased region" description="Low complexity" evidence="1">
    <location>
        <begin position="593"/>
        <end position="616"/>
    </location>
</feature>
<gene>
    <name evidence="2" type="ORF">PGLA2088_LOCUS6727</name>
</gene>
<organism evidence="2 3">
    <name type="scientific">Polarella glacialis</name>
    <name type="common">Dinoflagellate</name>
    <dbReference type="NCBI Taxonomy" id="89957"/>
    <lineage>
        <taxon>Eukaryota</taxon>
        <taxon>Sar</taxon>
        <taxon>Alveolata</taxon>
        <taxon>Dinophyceae</taxon>
        <taxon>Suessiales</taxon>
        <taxon>Suessiaceae</taxon>
        <taxon>Polarella</taxon>
    </lineage>
</organism>
<evidence type="ECO:0000256" key="1">
    <source>
        <dbReference type="SAM" id="MobiDB-lite"/>
    </source>
</evidence>
<feature type="non-terminal residue" evidence="2">
    <location>
        <position position="1"/>
    </location>
</feature>
<dbReference type="AlphaFoldDB" id="A0A813IDN6"/>
<accession>A0A813IDN6</accession>
<sequence length="674" mass="71763">MADVAADAYRLPMNCFMDFASRVACYDVEQYLVATPQQVADDLVWARTRPKSKFKASAVISNPKCMDKSVLTTFASEDFSTPHGLEFFCYYSFIGDHLSSSGANSNIASAASTATAATPLAHATSKRARAGVAAADGTDGMSKTAADQIAKESLPIIVDLSEVKTGKRGAGLPKFLYDPTLVTNVEAPQGSGVAEEAEVGVAGDGAAGTTDAADAGPAAVAAAASADSAKTPKTDAADAEIADDDTHVTHVFKLPLVGPISFLRGNGCSYKMTTFHGIDVFVSADKAAFGSDCPVVGWQLPLSEEPTLEIEWMTDKWDLPTYLHMNGVASVDVTIPCLVLPDKFRTVSDVVELTRPALPDAKYMGPGSFISNFKTALAANAEDPDTAAAGGPKKPPGAAHLLKQSKASISETRLAELHARAAKARAEAAEAEPALELASARESFAVPPLPLLAVKPPVVDLDEDIELALLAQLDEIRLRKRARAHTLTRTAQMQTNAAQPPSQPPGLGADTDSSFEDACPEQKEKEKENDGRKMKENHDPDDDPEESSSSSSSSDPSSRKKRGKKSEKKENKKKKNKKKRKKKKNKDDRDSSPSDSSDSSDTSSSDARGKAAAKVAPVVATGTVRREAETIKMRQYPTTLQLPSWRRFVRSSVAAASGRPDEANKWILEVEEIG</sequence>
<comment type="caution">
    <text evidence="2">The sequence shown here is derived from an EMBL/GenBank/DDBJ whole genome shotgun (WGS) entry which is preliminary data.</text>
</comment>
<evidence type="ECO:0000313" key="2">
    <source>
        <dbReference type="EMBL" id="CAE8648631.1"/>
    </source>
</evidence>
<feature type="compositionally biased region" description="Basic and acidic residues" evidence="1">
    <location>
        <begin position="520"/>
        <end position="538"/>
    </location>
</feature>
<protein>
    <submittedName>
        <fullName evidence="2">Uncharacterized protein</fullName>
    </submittedName>
</protein>
<feature type="compositionally biased region" description="Polar residues" evidence="1">
    <location>
        <begin position="487"/>
        <end position="500"/>
    </location>
</feature>
<evidence type="ECO:0000313" key="3">
    <source>
        <dbReference type="Proteomes" id="UP000626109"/>
    </source>
</evidence>
<dbReference type="Proteomes" id="UP000626109">
    <property type="component" value="Unassembled WGS sequence"/>
</dbReference>
<dbReference type="EMBL" id="CAJNNW010006781">
    <property type="protein sequence ID" value="CAE8648631.1"/>
    <property type="molecule type" value="Genomic_DNA"/>
</dbReference>
<feature type="compositionally biased region" description="Low complexity" evidence="1">
    <location>
        <begin position="547"/>
        <end position="556"/>
    </location>
</feature>
<proteinExistence type="predicted"/>
<feature type="region of interest" description="Disordered" evidence="1">
    <location>
        <begin position="487"/>
        <end position="616"/>
    </location>
</feature>
<name>A0A813IDN6_POLGL</name>
<feature type="compositionally biased region" description="Basic residues" evidence="1">
    <location>
        <begin position="559"/>
        <end position="584"/>
    </location>
</feature>
<reference evidence="2" key="1">
    <citation type="submission" date="2021-02" db="EMBL/GenBank/DDBJ databases">
        <authorList>
            <person name="Dougan E. K."/>
            <person name="Rhodes N."/>
            <person name="Thang M."/>
            <person name="Chan C."/>
        </authorList>
    </citation>
    <scope>NUCLEOTIDE SEQUENCE</scope>
</reference>